<evidence type="ECO:0000259" key="3">
    <source>
        <dbReference type="PROSITE" id="PS50966"/>
    </source>
</evidence>
<dbReference type="PROSITE" id="PS50966">
    <property type="entry name" value="ZF_SWIM"/>
    <property type="match status" value="1"/>
</dbReference>
<sequence length="170" mass="19249">MAEPGYLHVMKVLFYTPLFIISGTVSSKCFRTKTTDGSFFRRCSCIAGAGGYCHHVIGLLYYLALLKQLRHRTLPNELTCTSMKQCWSIPGGKKIEQKEVQNVLVQKPQLEHFDDPQPRPLFANHVLPQQQLPSIPFIASKFGNDPGGCLLSYQQKMSSYYVINDFTCCH</sequence>
<proteinExistence type="predicted"/>
<evidence type="ECO:0000256" key="2">
    <source>
        <dbReference type="SAM" id="Phobius"/>
    </source>
</evidence>
<keyword evidence="1" id="KW-0862">Zinc</keyword>
<evidence type="ECO:0000313" key="4">
    <source>
        <dbReference type="EMBL" id="CAH3106696.1"/>
    </source>
</evidence>
<keyword evidence="1" id="KW-0863">Zinc-finger</keyword>
<keyword evidence="2" id="KW-1133">Transmembrane helix</keyword>
<evidence type="ECO:0000313" key="5">
    <source>
        <dbReference type="Proteomes" id="UP001159428"/>
    </source>
</evidence>
<comment type="caution">
    <text evidence="4">The sequence shown here is derived from an EMBL/GenBank/DDBJ whole genome shotgun (WGS) entry which is preliminary data.</text>
</comment>
<organism evidence="4 5">
    <name type="scientific">Pocillopora meandrina</name>
    <dbReference type="NCBI Taxonomy" id="46732"/>
    <lineage>
        <taxon>Eukaryota</taxon>
        <taxon>Metazoa</taxon>
        <taxon>Cnidaria</taxon>
        <taxon>Anthozoa</taxon>
        <taxon>Hexacorallia</taxon>
        <taxon>Scleractinia</taxon>
        <taxon>Astrocoeniina</taxon>
        <taxon>Pocilloporidae</taxon>
        <taxon>Pocillopora</taxon>
    </lineage>
</organism>
<keyword evidence="2" id="KW-0812">Transmembrane</keyword>
<evidence type="ECO:0000256" key="1">
    <source>
        <dbReference type="PROSITE-ProRule" id="PRU00325"/>
    </source>
</evidence>
<feature type="transmembrane region" description="Helical" evidence="2">
    <location>
        <begin position="43"/>
        <end position="64"/>
    </location>
</feature>
<keyword evidence="5" id="KW-1185">Reference proteome</keyword>
<protein>
    <recommendedName>
        <fullName evidence="3">SWIM-type domain-containing protein</fullName>
    </recommendedName>
</protein>
<gene>
    <name evidence="4" type="ORF">PMEA_00001656</name>
</gene>
<dbReference type="EMBL" id="CALNXJ010000010">
    <property type="protein sequence ID" value="CAH3106696.1"/>
    <property type="molecule type" value="Genomic_DNA"/>
</dbReference>
<reference evidence="4 5" key="1">
    <citation type="submission" date="2022-05" db="EMBL/GenBank/DDBJ databases">
        <authorList>
            <consortium name="Genoscope - CEA"/>
            <person name="William W."/>
        </authorList>
    </citation>
    <scope>NUCLEOTIDE SEQUENCE [LARGE SCALE GENOMIC DNA]</scope>
</reference>
<dbReference type="Proteomes" id="UP001159428">
    <property type="component" value="Unassembled WGS sequence"/>
</dbReference>
<keyword evidence="2" id="KW-0472">Membrane</keyword>
<accession>A0AAU9W7E8</accession>
<keyword evidence="1" id="KW-0479">Metal-binding</keyword>
<name>A0AAU9W7E8_9CNID</name>
<feature type="transmembrane region" description="Helical" evidence="2">
    <location>
        <begin position="12"/>
        <end position="31"/>
    </location>
</feature>
<dbReference type="GO" id="GO:0008270">
    <property type="term" value="F:zinc ion binding"/>
    <property type="evidence" value="ECO:0007669"/>
    <property type="project" value="UniProtKB-KW"/>
</dbReference>
<dbReference type="InterPro" id="IPR007527">
    <property type="entry name" value="Znf_SWIM"/>
</dbReference>
<feature type="domain" description="SWIM-type" evidence="3">
    <location>
        <begin position="30"/>
        <end position="64"/>
    </location>
</feature>
<dbReference type="AlphaFoldDB" id="A0AAU9W7E8"/>